<evidence type="ECO:0000313" key="3">
    <source>
        <dbReference type="Proteomes" id="UP000199286"/>
    </source>
</evidence>
<name>A0A1H3HRJ4_9RHOB</name>
<sequence length="104" mass="11608">MAGTTGRDSDKFMLRLPAGMRERIKASAEENNRSMNAEIVHALDFYFAFDNLGPSDENGTAPLDPPQAVRTSDDASKVAAAMARRYQRDLELAMIRMLREEADE</sequence>
<reference evidence="2 3" key="1">
    <citation type="submission" date="2016-10" db="EMBL/GenBank/DDBJ databases">
        <authorList>
            <person name="de Groot N.N."/>
        </authorList>
    </citation>
    <scope>NUCLEOTIDE SEQUENCE [LARGE SCALE GENOMIC DNA]</scope>
    <source>
        <strain evidence="2 3">DSM 26880</strain>
    </source>
</reference>
<gene>
    <name evidence="2" type="ORF">SAMN05444340_104119</name>
</gene>
<dbReference type="OrthoDB" id="6890552at2"/>
<dbReference type="GO" id="GO:0006355">
    <property type="term" value="P:regulation of DNA-templated transcription"/>
    <property type="evidence" value="ECO:0007669"/>
    <property type="project" value="InterPro"/>
</dbReference>
<keyword evidence="3" id="KW-1185">Reference proteome</keyword>
<feature type="domain" description="Arc-like DNA binding" evidence="1">
    <location>
        <begin position="7"/>
        <end position="41"/>
    </location>
</feature>
<proteinExistence type="predicted"/>
<organism evidence="2 3">
    <name type="scientific">Citreimonas salinaria</name>
    <dbReference type="NCBI Taxonomy" id="321339"/>
    <lineage>
        <taxon>Bacteria</taxon>
        <taxon>Pseudomonadati</taxon>
        <taxon>Pseudomonadota</taxon>
        <taxon>Alphaproteobacteria</taxon>
        <taxon>Rhodobacterales</taxon>
        <taxon>Roseobacteraceae</taxon>
        <taxon>Citreimonas</taxon>
    </lineage>
</organism>
<evidence type="ECO:0000313" key="2">
    <source>
        <dbReference type="EMBL" id="SDY18052.1"/>
    </source>
</evidence>
<dbReference type="GO" id="GO:0003677">
    <property type="term" value="F:DNA binding"/>
    <property type="evidence" value="ECO:0007669"/>
    <property type="project" value="InterPro"/>
</dbReference>
<dbReference type="Gene3D" id="1.10.1220.10">
    <property type="entry name" value="Met repressor-like"/>
    <property type="match status" value="1"/>
</dbReference>
<dbReference type="RefSeq" id="WP_089881174.1">
    <property type="nucleotide sequence ID" value="NZ_FNPF01000004.1"/>
</dbReference>
<evidence type="ECO:0000259" key="1">
    <source>
        <dbReference type="Pfam" id="PF03869"/>
    </source>
</evidence>
<accession>A0A1H3HRJ4</accession>
<dbReference type="InterPro" id="IPR005569">
    <property type="entry name" value="Arc_DNA-bd_dom"/>
</dbReference>
<dbReference type="Pfam" id="PF03869">
    <property type="entry name" value="Arc"/>
    <property type="match status" value="1"/>
</dbReference>
<dbReference type="AlphaFoldDB" id="A0A1H3HRJ4"/>
<protein>
    <submittedName>
        <fullName evidence="2">Arc-like DNA binding domain-containing protein</fullName>
    </submittedName>
</protein>
<dbReference type="SUPFAM" id="SSF47598">
    <property type="entry name" value="Ribbon-helix-helix"/>
    <property type="match status" value="1"/>
</dbReference>
<dbReference type="InterPro" id="IPR013321">
    <property type="entry name" value="Arc_rbn_hlx_hlx"/>
</dbReference>
<dbReference type="Proteomes" id="UP000199286">
    <property type="component" value="Unassembled WGS sequence"/>
</dbReference>
<dbReference type="STRING" id="321339.SAMN05444340_104119"/>
<dbReference type="InterPro" id="IPR010985">
    <property type="entry name" value="Ribbon_hlx_hlx"/>
</dbReference>
<dbReference type="EMBL" id="FNPF01000004">
    <property type="protein sequence ID" value="SDY18052.1"/>
    <property type="molecule type" value="Genomic_DNA"/>
</dbReference>